<dbReference type="Gene3D" id="3.40.50.80">
    <property type="entry name" value="Nucleotide-binding domain of ferredoxin-NADP reductase (FNR) module"/>
    <property type="match status" value="1"/>
</dbReference>
<dbReference type="InterPro" id="IPR050415">
    <property type="entry name" value="MRET"/>
</dbReference>
<keyword evidence="6" id="KW-0560">Oxidoreductase</keyword>
<evidence type="ECO:0000256" key="5">
    <source>
        <dbReference type="ARBA" id="ARBA00022827"/>
    </source>
</evidence>
<evidence type="ECO:0000256" key="8">
    <source>
        <dbReference type="ARBA" id="ARBA00023014"/>
    </source>
</evidence>
<evidence type="ECO:0000256" key="6">
    <source>
        <dbReference type="ARBA" id="ARBA00023002"/>
    </source>
</evidence>
<gene>
    <name evidence="11" type="ORF">Cboi02_000326600</name>
</gene>
<feature type="domain" description="Oxidoreductase FAD/NAD(P)-binding" evidence="9">
    <location>
        <begin position="86"/>
        <end position="155"/>
    </location>
</feature>
<keyword evidence="2" id="KW-0285">Flavoprotein</keyword>
<dbReference type="Proteomes" id="UP001165120">
    <property type="component" value="Unassembled WGS sequence"/>
</dbReference>
<evidence type="ECO:0000259" key="10">
    <source>
        <dbReference type="Pfam" id="PF00970"/>
    </source>
</evidence>
<keyword evidence="7" id="KW-0408">Iron</keyword>
<dbReference type="SUPFAM" id="SSF52343">
    <property type="entry name" value="Ferredoxin reductase-like, C-terminal NADP-linked domain"/>
    <property type="match status" value="1"/>
</dbReference>
<evidence type="ECO:0000256" key="1">
    <source>
        <dbReference type="ARBA" id="ARBA00001974"/>
    </source>
</evidence>
<keyword evidence="8" id="KW-0411">Iron-sulfur</keyword>
<evidence type="ECO:0000313" key="12">
    <source>
        <dbReference type="Proteomes" id="UP001165120"/>
    </source>
</evidence>
<dbReference type="SUPFAM" id="SSF63380">
    <property type="entry name" value="Riboflavin synthase domain-like"/>
    <property type="match status" value="1"/>
</dbReference>
<dbReference type="AlphaFoldDB" id="A0A9W6T1T4"/>
<dbReference type="InterPro" id="IPR001433">
    <property type="entry name" value="OxRdtase_FAD/NAD-bd"/>
</dbReference>
<evidence type="ECO:0000256" key="4">
    <source>
        <dbReference type="ARBA" id="ARBA00022723"/>
    </source>
</evidence>
<evidence type="ECO:0000313" key="11">
    <source>
        <dbReference type="EMBL" id="GME71574.1"/>
    </source>
</evidence>
<dbReference type="Pfam" id="PF00175">
    <property type="entry name" value="NAD_binding_1"/>
    <property type="match status" value="1"/>
</dbReference>
<dbReference type="Gene3D" id="2.40.30.10">
    <property type="entry name" value="Translation factors"/>
    <property type="match status" value="1"/>
</dbReference>
<proteinExistence type="predicted"/>
<organism evidence="11 12">
    <name type="scientific">Candida boidinii</name>
    <name type="common">Yeast</name>
    <dbReference type="NCBI Taxonomy" id="5477"/>
    <lineage>
        <taxon>Eukaryota</taxon>
        <taxon>Fungi</taxon>
        <taxon>Dikarya</taxon>
        <taxon>Ascomycota</taxon>
        <taxon>Saccharomycotina</taxon>
        <taxon>Pichiomycetes</taxon>
        <taxon>Pichiales</taxon>
        <taxon>Pichiaceae</taxon>
        <taxon>Ogataea</taxon>
        <taxon>Ogataea/Candida clade</taxon>
    </lineage>
</organism>
<keyword evidence="3" id="KW-0001">2Fe-2S</keyword>
<dbReference type="PANTHER" id="PTHR47354:SF8">
    <property type="entry name" value="1,2-PHENYLACETYL-COA EPOXIDASE, SUBUNIT E"/>
    <property type="match status" value="1"/>
</dbReference>
<protein>
    <submittedName>
        <fullName evidence="11">Unnamed protein product</fullName>
    </submittedName>
</protein>
<accession>A0A9W6T1T4</accession>
<dbReference type="EMBL" id="BSXN01001098">
    <property type="protein sequence ID" value="GME71574.1"/>
    <property type="molecule type" value="Genomic_DNA"/>
</dbReference>
<sequence length="201" mass="22882">MRWNLPGQDFELSREYSISNDVQDLKNSNCFRISVRLIPGGLVSEYVNSGNLKIDDVVRVTSPIGKFFYEDSGNVTKKTFDTVNLFAGGIGITPLVSICETALENGKKVNLFYSNRSKESRAFDKWLVELKEKYSNSFNLQDFISKDGNKLTAENFPIIQDKENSDNYLLGPVEYMKFVKERLNSQGIENIKIEYFGPTDV</sequence>
<keyword evidence="5" id="KW-0274">FAD</keyword>
<dbReference type="InterPro" id="IPR039261">
    <property type="entry name" value="FNR_nucleotide-bd"/>
</dbReference>
<feature type="domain" description="Flavoprotein pyridine nucleotide cytochrome reductase-like FAD-binding" evidence="10">
    <location>
        <begin position="8"/>
        <end position="69"/>
    </location>
</feature>
<dbReference type="InterPro" id="IPR017938">
    <property type="entry name" value="Riboflavin_synthase-like_b-brl"/>
</dbReference>
<keyword evidence="12" id="KW-1185">Reference proteome</keyword>
<dbReference type="GO" id="GO:0016491">
    <property type="term" value="F:oxidoreductase activity"/>
    <property type="evidence" value="ECO:0007669"/>
    <property type="project" value="UniProtKB-KW"/>
</dbReference>
<name>A0A9W6T1T4_CANBO</name>
<evidence type="ECO:0000256" key="2">
    <source>
        <dbReference type="ARBA" id="ARBA00022630"/>
    </source>
</evidence>
<keyword evidence="4" id="KW-0479">Metal-binding</keyword>
<reference evidence="11" key="1">
    <citation type="submission" date="2023-04" db="EMBL/GenBank/DDBJ databases">
        <title>Candida boidinii NBRC 10035.</title>
        <authorList>
            <person name="Ichikawa N."/>
            <person name="Sato H."/>
            <person name="Tonouchi N."/>
        </authorList>
    </citation>
    <scope>NUCLEOTIDE SEQUENCE</scope>
    <source>
        <strain evidence="11">NBRC 10035</strain>
    </source>
</reference>
<evidence type="ECO:0000256" key="7">
    <source>
        <dbReference type="ARBA" id="ARBA00023004"/>
    </source>
</evidence>
<comment type="cofactor">
    <cofactor evidence="1">
        <name>FAD</name>
        <dbReference type="ChEBI" id="CHEBI:57692"/>
    </cofactor>
</comment>
<evidence type="ECO:0000256" key="3">
    <source>
        <dbReference type="ARBA" id="ARBA00022714"/>
    </source>
</evidence>
<comment type="caution">
    <text evidence="11">The sequence shown here is derived from an EMBL/GenBank/DDBJ whole genome shotgun (WGS) entry which is preliminary data.</text>
</comment>
<dbReference type="GO" id="GO:0046872">
    <property type="term" value="F:metal ion binding"/>
    <property type="evidence" value="ECO:0007669"/>
    <property type="project" value="UniProtKB-KW"/>
</dbReference>
<dbReference type="GO" id="GO:0051537">
    <property type="term" value="F:2 iron, 2 sulfur cluster binding"/>
    <property type="evidence" value="ECO:0007669"/>
    <property type="project" value="UniProtKB-KW"/>
</dbReference>
<dbReference type="GO" id="GO:0050660">
    <property type="term" value="F:flavin adenine dinucleotide binding"/>
    <property type="evidence" value="ECO:0007669"/>
    <property type="project" value="TreeGrafter"/>
</dbReference>
<evidence type="ECO:0000259" key="9">
    <source>
        <dbReference type="Pfam" id="PF00175"/>
    </source>
</evidence>
<dbReference type="PANTHER" id="PTHR47354">
    <property type="entry name" value="NADH OXIDOREDUCTASE HCR"/>
    <property type="match status" value="1"/>
</dbReference>
<dbReference type="InterPro" id="IPR008333">
    <property type="entry name" value="Cbr1-like_FAD-bd_dom"/>
</dbReference>
<dbReference type="Pfam" id="PF00970">
    <property type="entry name" value="FAD_binding_6"/>
    <property type="match status" value="1"/>
</dbReference>